<evidence type="ECO:0000256" key="4">
    <source>
        <dbReference type="ARBA" id="ARBA00022813"/>
    </source>
</evidence>
<dbReference type="InterPro" id="IPR009010">
    <property type="entry name" value="Asp_de-COase-like_dom_sf"/>
</dbReference>
<dbReference type="AlphaFoldDB" id="F8C2U2"/>
<dbReference type="RefSeq" id="WP_013909019.1">
    <property type="nucleotide sequence ID" value="NC_015682.1"/>
</dbReference>
<dbReference type="Pfam" id="PF02261">
    <property type="entry name" value="Asp_decarbox"/>
    <property type="match status" value="1"/>
</dbReference>
<keyword evidence="1 9" id="KW-0963">Cytoplasm</keyword>
<dbReference type="PANTHER" id="PTHR21012:SF0">
    <property type="entry name" value="ASPARTATE 1-DECARBOXYLASE"/>
    <property type="match status" value="1"/>
</dbReference>
<dbReference type="SUPFAM" id="SSF50692">
    <property type="entry name" value="ADC-like"/>
    <property type="match status" value="1"/>
</dbReference>
<keyword evidence="5 9" id="KW-0865">Zymogen</keyword>
<dbReference type="GO" id="GO:0006523">
    <property type="term" value="P:alanine biosynthetic process"/>
    <property type="evidence" value="ECO:0007669"/>
    <property type="project" value="InterPro"/>
</dbReference>
<dbReference type="EMBL" id="CP002829">
    <property type="protein sequence ID" value="AEH22319.1"/>
    <property type="molecule type" value="Genomic_DNA"/>
</dbReference>
<feature type="active site" description="Proton donor" evidence="9 10">
    <location>
        <position position="58"/>
    </location>
</feature>
<dbReference type="eggNOG" id="COG0853">
    <property type="taxonomic scope" value="Bacteria"/>
</dbReference>
<feature type="chain" id="PRO_5013997995" description="Aspartate 1-decarboxylase beta chain" evidence="9 13">
    <location>
        <begin position="1"/>
        <end position="24"/>
    </location>
</feature>
<comment type="subcellular location">
    <subcellularLocation>
        <location evidence="9">Cytoplasm</location>
    </subcellularLocation>
</comment>
<dbReference type="GO" id="GO:0004068">
    <property type="term" value="F:aspartate 1-decarboxylase activity"/>
    <property type="evidence" value="ECO:0007669"/>
    <property type="project" value="UniProtKB-UniRule"/>
</dbReference>
<dbReference type="PANTHER" id="PTHR21012">
    <property type="entry name" value="ASPARTATE 1-DECARBOXYLASE"/>
    <property type="match status" value="1"/>
</dbReference>
<reference evidence="14 15" key="1">
    <citation type="journal article" date="2013" name="Genome Announc.">
        <title>Complete genome sequence of the hyperthermophilic sulfate-reducing bacterium Thermodesulfobacterium geofontis OPF15T.</title>
        <authorList>
            <person name="Elkins J.G."/>
            <person name="Hamilton-Brehm S.D."/>
            <person name="Lucas S."/>
            <person name="Han J."/>
            <person name="Lapidus A."/>
            <person name="Cheng J.F."/>
            <person name="Goodwin L.A."/>
            <person name="Pitluck S."/>
            <person name="Peters L."/>
            <person name="Mikhailova N."/>
            <person name="Davenport K.W."/>
            <person name="Detter J.C."/>
            <person name="Han C.S."/>
            <person name="Tapia R."/>
            <person name="Land M.L."/>
            <person name="Hauser L."/>
            <person name="Kyrpides N.C."/>
            <person name="Ivanova N.N."/>
            <person name="Pagani I."/>
            <person name="Bruce D."/>
            <person name="Woyke T."/>
            <person name="Cottingham R.W."/>
        </authorList>
    </citation>
    <scope>NUCLEOTIDE SEQUENCE [LARGE SCALE GENOMIC DNA]</scope>
    <source>
        <strain evidence="14 15">OPF15</strain>
    </source>
</reference>
<comment type="subunit">
    <text evidence="9">Heterooctamer of four alpha and four beta subunits.</text>
</comment>
<evidence type="ECO:0000256" key="10">
    <source>
        <dbReference type="PIRSR" id="PIRSR006246-1"/>
    </source>
</evidence>
<dbReference type="EC" id="4.1.1.11" evidence="9"/>
<dbReference type="NCBIfam" id="TIGR00223">
    <property type="entry name" value="panD"/>
    <property type="match status" value="1"/>
</dbReference>
<evidence type="ECO:0000313" key="15">
    <source>
        <dbReference type="Proteomes" id="UP000006583"/>
    </source>
</evidence>
<dbReference type="UniPathway" id="UPA00028">
    <property type="reaction ID" value="UER00002"/>
</dbReference>
<dbReference type="PIRSF" id="PIRSF006246">
    <property type="entry name" value="Asp_decarbox"/>
    <property type="match status" value="1"/>
</dbReference>
<feature type="binding site" evidence="9 11">
    <location>
        <begin position="71"/>
        <end position="73"/>
    </location>
    <ligand>
        <name>substrate</name>
    </ligand>
</feature>
<gene>
    <name evidence="9" type="primary">panD</name>
    <name evidence="14" type="ordered locus">TOPB45_0204</name>
</gene>
<evidence type="ECO:0000256" key="9">
    <source>
        <dbReference type="HAMAP-Rule" id="MF_00446"/>
    </source>
</evidence>
<dbReference type="PATRIC" id="fig|795359.3.peg.204"/>
<evidence type="ECO:0000256" key="1">
    <source>
        <dbReference type="ARBA" id="ARBA00022490"/>
    </source>
</evidence>
<protein>
    <recommendedName>
        <fullName evidence="9">Aspartate 1-decarboxylase</fullName>
        <ecNumber evidence="9">4.1.1.11</ecNumber>
    </recommendedName>
    <alternativeName>
        <fullName evidence="9">Aspartate alpha-decarboxylase</fullName>
    </alternativeName>
    <component>
        <recommendedName>
            <fullName evidence="9">Aspartate 1-decarboxylase beta chain</fullName>
        </recommendedName>
    </component>
    <component>
        <recommendedName>
            <fullName evidence="9">Aspartate 1-decarboxylase alpha chain</fullName>
        </recommendedName>
    </component>
</protein>
<keyword evidence="2 9" id="KW-0566">Pantothenate biosynthesis</keyword>
<dbReference type="KEGG" id="top:TOPB45_0204"/>
<dbReference type="HOGENOM" id="CLU_115305_2_1_0"/>
<feature type="active site" description="Schiff-base intermediate with substrate; via pyruvic acid" evidence="9 10">
    <location>
        <position position="25"/>
    </location>
</feature>
<keyword evidence="6 9" id="KW-0456">Lyase</keyword>
<accession>F8C2U2</accession>
<keyword evidence="3 9" id="KW-0210">Decarboxylase</keyword>
<dbReference type="STRING" id="795359.TOPB45_0204"/>
<comment type="PTM">
    <text evidence="9 12">Is synthesized initially as an inactive proenzyme, which is activated by self-cleavage at a specific serine bond to produce a beta-subunit with a hydroxyl group at its C-terminus and an alpha-subunit with a pyruvoyl group at its N-terminus.</text>
</comment>
<comment type="function">
    <text evidence="9">Catalyzes the pyruvoyl-dependent decarboxylation of aspartate to produce beta-alanine.</text>
</comment>
<evidence type="ECO:0000256" key="3">
    <source>
        <dbReference type="ARBA" id="ARBA00022793"/>
    </source>
</evidence>
<sequence>MFIKLLKSKIHLATVTGKNLFYEGSLTLDKEIMEKANLKPFEAVWIYNLNNGKRFETYLLEGNKGEVVLNGAAARLGEIGDKIIIVSYAWVTEEEIRNFKTYLVYLTEKNEIKKIKLSSHNF</sequence>
<feature type="modified residue" description="Pyruvic acid (Ser)" evidence="9 12">
    <location>
        <position position="25"/>
    </location>
</feature>
<dbReference type="OrthoDB" id="9803983at2"/>
<evidence type="ECO:0000256" key="6">
    <source>
        <dbReference type="ARBA" id="ARBA00023239"/>
    </source>
</evidence>
<dbReference type="Gene3D" id="2.40.40.20">
    <property type="match status" value="1"/>
</dbReference>
<comment type="similarity">
    <text evidence="9">Belongs to the PanD family.</text>
</comment>
<comment type="cofactor">
    <cofactor evidence="9 10">
        <name>pyruvate</name>
        <dbReference type="ChEBI" id="CHEBI:15361"/>
    </cofactor>
    <text evidence="9 10">Binds 1 pyruvoyl group covalently per subunit.</text>
</comment>
<dbReference type="GO" id="GO:0005829">
    <property type="term" value="C:cytosol"/>
    <property type="evidence" value="ECO:0007669"/>
    <property type="project" value="TreeGrafter"/>
</dbReference>
<dbReference type="GO" id="GO:0015940">
    <property type="term" value="P:pantothenate biosynthetic process"/>
    <property type="evidence" value="ECO:0007669"/>
    <property type="project" value="UniProtKB-UniRule"/>
</dbReference>
<feature type="binding site" evidence="9 11">
    <location>
        <position position="57"/>
    </location>
    <ligand>
        <name>substrate</name>
    </ligand>
</feature>
<dbReference type="InterPro" id="IPR003190">
    <property type="entry name" value="Asp_decarbox"/>
</dbReference>
<evidence type="ECO:0000256" key="2">
    <source>
        <dbReference type="ARBA" id="ARBA00022655"/>
    </source>
</evidence>
<comment type="catalytic activity">
    <reaction evidence="9">
        <text>L-aspartate + H(+) = beta-alanine + CO2</text>
        <dbReference type="Rhea" id="RHEA:19497"/>
        <dbReference type="ChEBI" id="CHEBI:15378"/>
        <dbReference type="ChEBI" id="CHEBI:16526"/>
        <dbReference type="ChEBI" id="CHEBI:29991"/>
        <dbReference type="ChEBI" id="CHEBI:57966"/>
        <dbReference type="EC" id="4.1.1.11"/>
    </reaction>
</comment>
<organism evidence="14 15">
    <name type="scientific">Thermodesulfobacterium geofontis (strain OPF15)</name>
    <dbReference type="NCBI Taxonomy" id="795359"/>
    <lineage>
        <taxon>Bacteria</taxon>
        <taxon>Pseudomonadati</taxon>
        <taxon>Thermodesulfobacteriota</taxon>
        <taxon>Thermodesulfobacteria</taxon>
        <taxon>Thermodesulfobacteriales</taxon>
        <taxon>Thermodesulfobacteriaceae</taxon>
        <taxon>Thermodesulfobacterium</taxon>
    </lineage>
</organism>
<keyword evidence="15" id="KW-1185">Reference proteome</keyword>
<evidence type="ECO:0000256" key="12">
    <source>
        <dbReference type="PIRSR" id="PIRSR006246-3"/>
    </source>
</evidence>
<keyword evidence="7 9" id="KW-0704">Schiff base</keyword>
<dbReference type="Proteomes" id="UP000006583">
    <property type="component" value="Chromosome"/>
</dbReference>
<feature type="chain" id="PRO_5013997997" description="Aspartate 1-decarboxylase alpha chain" evidence="9 13">
    <location>
        <begin position="25"/>
        <end position="122"/>
    </location>
</feature>
<evidence type="ECO:0000256" key="13">
    <source>
        <dbReference type="PIRSR" id="PIRSR006246-5"/>
    </source>
</evidence>
<keyword evidence="8 9" id="KW-0670">Pyruvate</keyword>
<name>F8C2U2_THEGP</name>
<comment type="pathway">
    <text evidence="9">Cofactor biosynthesis; (R)-pantothenate biosynthesis; beta-alanine from L-aspartate: step 1/1.</text>
</comment>
<evidence type="ECO:0000256" key="5">
    <source>
        <dbReference type="ARBA" id="ARBA00023145"/>
    </source>
</evidence>
<proteinExistence type="inferred from homology"/>
<evidence type="ECO:0000256" key="8">
    <source>
        <dbReference type="ARBA" id="ARBA00023317"/>
    </source>
</evidence>
<evidence type="ECO:0000256" key="11">
    <source>
        <dbReference type="PIRSR" id="PIRSR006246-2"/>
    </source>
</evidence>
<keyword evidence="4 9" id="KW-0068">Autocatalytic cleavage</keyword>
<dbReference type="HAMAP" id="MF_00446">
    <property type="entry name" value="PanD"/>
    <property type="match status" value="1"/>
</dbReference>
<dbReference type="CDD" id="cd06919">
    <property type="entry name" value="Asp_decarbox"/>
    <property type="match status" value="1"/>
</dbReference>
<evidence type="ECO:0000256" key="7">
    <source>
        <dbReference type="ARBA" id="ARBA00023270"/>
    </source>
</evidence>
<evidence type="ECO:0000313" key="14">
    <source>
        <dbReference type="EMBL" id="AEH22319.1"/>
    </source>
</evidence>